<sequence length="91" mass="10468">MSWRNATTRMGSRYGDTLGVIWLSNYDLANQDVWVYFKITPFDRDTGKYAISGKFNVDNQTGPIILSTSPVNISFYNDTIKIKFDRKVYGI</sequence>
<evidence type="ECO:0000313" key="2">
    <source>
        <dbReference type="Proteomes" id="UP000243065"/>
    </source>
</evidence>
<organism evidence="1 2">
    <name type="scientific">Kryptobacter tengchongensis</name>
    <dbReference type="NCBI Taxonomy" id="1643429"/>
    <lineage>
        <taxon>Bacteria</taxon>
        <taxon>Pseudomonadati</taxon>
        <taxon>Candidatus Kryptoniota</taxon>
        <taxon>Candidatus Kryptobacter</taxon>
    </lineage>
</organism>
<dbReference type="RefSeq" id="WP_143713401.1">
    <property type="nucleotide sequence ID" value="NZ_CZVU01000046.1"/>
</dbReference>
<proteinExistence type="predicted"/>
<reference evidence="1 2" key="1">
    <citation type="submission" date="2015-11" db="EMBL/GenBank/DDBJ databases">
        <authorList>
            <person name="Varghese N."/>
        </authorList>
    </citation>
    <scope>NUCLEOTIDE SEQUENCE [LARGE SCALE GENOMIC DNA]</scope>
    <source>
        <strain evidence="1 2">JGI-24</strain>
    </source>
</reference>
<feature type="non-terminal residue" evidence="1">
    <location>
        <position position="91"/>
    </location>
</feature>
<evidence type="ECO:0000313" key="1">
    <source>
        <dbReference type="EMBL" id="CUT02215.1"/>
    </source>
</evidence>
<accession>A0A656D9E5</accession>
<protein>
    <submittedName>
        <fullName evidence="1">Uncharacterized protein</fullName>
    </submittedName>
</protein>
<name>A0A656D9E5_KRYT1</name>
<dbReference type="EMBL" id="CZVU01000046">
    <property type="protein sequence ID" value="CUT02215.1"/>
    <property type="molecule type" value="Genomic_DNA"/>
</dbReference>
<dbReference type="AlphaFoldDB" id="A0A656D9E5"/>
<keyword evidence="2" id="KW-1185">Reference proteome</keyword>
<gene>
    <name evidence="1" type="ORF">JGI24_01082</name>
</gene>
<dbReference type="Proteomes" id="UP000243065">
    <property type="component" value="Unassembled WGS sequence"/>
</dbReference>